<dbReference type="Gene3D" id="3.30.1490.480">
    <property type="entry name" value="Endolytic murein transglycosylase"/>
    <property type="match status" value="1"/>
</dbReference>
<dbReference type="Pfam" id="PF02618">
    <property type="entry name" value="YceG"/>
    <property type="match status" value="1"/>
</dbReference>
<keyword evidence="2" id="KW-0812">Transmembrane</keyword>
<dbReference type="GO" id="GO:0071555">
    <property type="term" value="P:cell wall organization"/>
    <property type="evidence" value="ECO:0007669"/>
    <property type="project" value="UniProtKB-KW"/>
</dbReference>
<reference evidence="7" key="1">
    <citation type="submission" date="2018-05" db="EMBL/GenBank/DDBJ databases">
        <authorList>
            <person name="Lanie J.A."/>
            <person name="Ng W.-L."/>
            <person name="Kazmierczak K.M."/>
            <person name="Andrzejewski T.M."/>
            <person name="Davidsen T.M."/>
            <person name="Wayne K.J."/>
            <person name="Tettelin H."/>
            <person name="Glass J.I."/>
            <person name="Rusch D."/>
            <person name="Podicherti R."/>
            <person name="Tsui H.-C.T."/>
            <person name="Winkler M.E."/>
        </authorList>
    </citation>
    <scope>NUCLEOTIDE SEQUENCE</scope>
</reference>
<proteinExistence type="inferred from homology"/>
<dbReference type="PANTHER" id="PTHR30518">
    <property type="entry name" value="ENDOLYTIC MUREIN TRANSGLYCOSYLASE"/>
    <property type="match status" value="1"/>
</dbReference>
<name>A0A381RQM2_9ZZZZ</name>
<evidence type="ECO:0000256" key="5">
    <source>
        <dbReference type="ARBA" id="ARBA00023239"/>
    </source>
</evidence>
<keyword evidence="1" id="KW-1003">Cell membrane</keyword>
<keyword evidence="6" id="KW-0961">Cell wall biogenesis/degradation</keyword>
<dbReference type="NCBIfam" id="TIGR00247">
    <property type="entry name" value="endolytic transglycosylase MltG"/>
    <property type="match status" value="1"/>
</dbReference>
<dbReference type="GO" id="GO:0016829">
    <property type="term" value="F:lyase activity"/>
    <property type="evidence" value="ECO:0007669"/>
    <property type="project" value="UniProtKB-KW"/>
</dbReference>
<evidence type="ECO:0000313" key="7">
    <source>
        <dbReference type="EMBL" id="SUZ93278.1"/>
    </source>
</evidence>
<evidence type="ECO:0000256" key="6">
    <source>
        <dbReference type="ARBA" id="ARBA00023316"/>
    </source>
</evidence>
<evidence type="ECO:0000256" key="1">
    <source>
        <dbReference type="ARBA" id="ARBA00022475"/>
    </source>
</evidence>
<dbReference type="CDD" id="cd08010">
    <property type="entry name" value="MltG_like"/>
    <property type="match status" value="1"/>
</dbReference>
<evidence type="ECO:0000256" key="4">
    <source>
        <dbReference type="ARBA" id="ARBA00023136"/>
    </source>
</evidence>
<keyword evidence="4" id="KW-0472">Membrane</keyword>
<gene>
    <name evidence="7" type="ORF">METZ01_LOCUS46132</name>
</gene>
<evidence type="ECO:0000256" key="2">
    <source>
        <dbReference type="ARBA" id="ARBA00022692"/>
    </source>
</evidence>
<dbReference type="HAMAP" id="MF_02065">
    <property type="entry name" value="MltG"/>
    <property type="match status" value="1"/>
</dbReference>
<dbReference type="EMBL" id="UINC01002133">
    <property type="protein sequence ID" value="SUZ93278.1"/>
    <property type="molecule type" value="Genomic_DNA"/>
</dbReference>
<sequence>MLVFNLYRSIPLTETIILDVDKGYGLNQVIDTLNKKELITRPLIVKAYVRLFKSRTNIKAGEYLVSKNENIFQLIKKISEGSVYYRQIRLKEGSTFNEIVTLLTNNQFIRKDNNTDNLENIKSILDLDVPSLEGQFHPDTYNYIKGDSYIDILNRSNLKHQKILEELWNLRSLALPYKNSYEALILASLIEKEGIEKRQIAGVFVRRLQLGMKLQSDPTIIYALGNDFDGDIKRSDITMKHPYNTYHINGLPPGPIGLVSKSSIEAAINPEEGTSLYFVAKGDGTHHFSDTLKEHNQAVRKYQLNK</sequence>
<dbReference type="AlphaFoldDB" id="A0A381RQM2"/>
<evidence type="ECO:0000256" key="3">
    <source>
        <dbReference type="ARBA" id="ARBA00022989"/>
    </source>
</evidence>
<dbReference type="InterPro" id="IPR003770">
    <property type="entry name" value="MLTG-like"/>
</dbReference>
<keyword evidence="3" id="KW-1133">Transmembrane helix</keyword>
<dbReference type="Gene3D" id="3.30.160.60">
    <property type="entry name" value="Classic Zinc Finger"/>
    <property type="match status" value="1"/>
</dbReference>
<dbReference type="PANTHER" id="PTHR30518:SF2">
    <property type="entry name" value="ENDOLYTIC MUREIN TRANSGLYCOSYLASE"/>
    <property type="match status" value="1"/>
</dbReference>
<keyword evidence="5" id="KW-0456">Lyase</keyword>
<organism evidence="7">
    <name type="scientific">marine metagenome</name>
    <dbReference type="NCBI Taxonomy" id="408172"/>
    <lineage>
        <taxon>unclassified sequences</taxon>
        <taxon>metagenomes</taxon>
        <taxon>ecological metagenomes</taxon>
    </lineage>
</organism>
<evidence type="ECO:0008006" key="8">
    <source>
        <dbReference type="Google" id="ProtNLM"/>
    </source>
</evidence>
<protein>
    <recommendedName>
        <fullName evidence="8">Endolytic murein transglycosylase</fullName>
    </recommendedName>
</protein>
<accession>A0A381RQM2</accession>